<dbReference type="Proteomes" id="UP000177215">
    <property type="component" value="Unassembled WGS sequence"/>
</dbReference>
<dbReference type="AlphaFoldDB" id="A0A1F6ESW2"/>
<gene>
    <name evidence="2" type="ORF">A3B35_02755</name>
</gene>
<accession>A0A1F6ESW2</accession>
<feature type="transmembrane region" description="Helical" evidence="1">
    <location>
        <begin position="7"/>
        <end position="27"/>
    </location>
</feature>
<feature type="transmembrane region" description="Helical" evidence="1">
    <location>
        <begin position="33"/>
        <end position="54"/>
    </location>
</feature>
<reference evidence="2 3" key="1">
    <citation type="journal article" date="2016" name="Nat. Commun.">
        <title>Thousands of microbial genomes shed light on interconnected biogeochemical processes in an aquifer system.</title>
        <authorList>
            <person name="Anantharaman K."/>
            <person name="Brown C.T."/>
            <person name="Hug L.A."/>
            <person name="Sharon I."/>
            <person name="Castelle C.J."/>
            <person name="Probst A.J."/>
            <person name="Thomas B.C."/>
            <person name="Singh A."/>
            <person name="Wilkins M.J."/>
            <person name="Karaoz U."/>
            <person name="Brodie E.L."/>
            <person name="Williams K.H."/>
            <person name="Hubbard S.S."/>
            <person name="Banfield J.F."/>
        </authorList>
    </citation>
    <scope>NUCLEOTIDE SEQUENCE [LARGE SCALE GENOMIC DNA]</scope>
</reference>
<keyword evidence="1" id="KW-0812">Transmembrane</keyword>
<evidence type="ECO:0000313" key="2">
    <source>
        <dbReference type="EMBL" id="OGG76697.1"/>
    </source>
</evidence>
<evidence type="ECO:0000313" key="3">
    <source>
        <dbReference type="Proteomes" id="UP000177215"/>
    </source>
</evidence>
<organism evidence="2 3">
    <name type="scientific">Candidatus Kaiserbacteria bacterium RIFCSPLOWO2_01_FULL_54_24</name>
    <dbReference type="NCBI Taxonomy" id="1798515"/>
    <lineage>
        <taxon>Bacteria</taxon>
        <taxon>Candidatus Kaiseribacteriota</taxon>
    </lineage>
</organism>
<proteinExistence type="predicted"/>
<sequence length="250" mass="27701">MSRYLAIATDVVIWLVVGIGKFLSWFLNLKAVVFSSVAVATVLAIAWVFGLGWFNPADVYRTPEIVVTEANKKCIALEMNDNGETDNQRAYAAFANMNVAKLTGQSNCKVFEDCRTTTAPGQTVQPCAAVRHEMLAGLLARFTEAGELAASVRLRDEILKDPAAFVQRHPELPGLDCVEGLNRSKEPFGKWSWTNKAKMRENMRRVFLETFSGRLFGTEFEVFCPKPKASSFWPPGGVPPLGVLFYVESP</sequence>
<evidence type="ECO:0000256" key="1">
    <source>
        <dbReference type="SAM" id="Phobius"/>
    </source>
</evidence>
<dbReference type="EMBL" id="MFMC01000045">
    <property type="protein sequence ID" value="OGG76697.1"/>
    <property type="molecule type" value="Genomic_DNA"/>
</dbReference>
<keyword evidence="1" id="KW-0472">Membrane</keyword>
<keyword evidence="1" id="KW-1133">Transmembrane helix</keyword>
<comment type="caution">
    <text evidence="2">The sequence shown here is derived from an EMBL/GenBank/DDBJ whole genome shotgun (WGS) entry which is preliminary data.</text>
</comment>
<name>A0A1F6ESW2_9BACT</name>
<protein>
    <submittedName>
        <fullName evidence="2">Uncharacterized protein</fullName>
    </submittedName>
</protein>